<evidence type="ECO:0000256" key="2">
    <source>
        <dbReference type="ARBA" id="ARBA00022692"/>
    </source>
</evidence>
<feature type="region of interest" description="Disordered" evidence="7">
    <location>
        <begin position="2515"/>
        <end position="2536"/>
    </location>
</feature>
<dbReference type="GO" id="GO:0000166">
    <property type="term" value="F:nucleotide binding"/>
    <property type="evidence" value="ECO:0007669"/>
    <property type="project" value="UniProtKB-KW"/>
</dbReference>
<dbReference type="PROSITE" id="PS50125">
    <property type="entry name" value="GUANYLATE_CYCLASE_2"/>
    <property type="match status" value="1"/>
</dbReference>
<proteinExistence type="predicted"/>
<feature type="region of interest" description="Disordered" evidence="7">
    <location>
        <begin position="1749"/>
        <end position="1806"/>
    </location>
</feature>
<evidence type="ECO:0000259" key="9">
    <source>
        <dbReference type="PROSITE" id="PS50125"/>
    </source>
</evidence>
<dbReference type="Proteomes" id="UP000006906">
    <property type="component" value="Chromosome 3"/>
</dbReference>
<feature type="region of interest" description="Disordered" evidence="7">
    <location>
        <begin position="517"/>
        <end position="557"/>
    </location>
</feature>
<keyword evidence="11" id="KW-1185">Reference proteome</keyword>
<feature type="compositionally biased region" description="Polar residues" evidence="7">
    <location>
        <begin position="1266"/>
        <end position="1282"/>
    </location>
</feature>
<dbReference type="PANTHER" id="PTHR11920:SF335">
    <property type="entry name" value="GUANYLATE CYCLASE"/>
    <property type="match status" value="1"/>
</dbReference>
<organism evidence="10 11">
    <name type="scientific">Chlamydomonas reinhardtii</name>
    <name type="common">Chlamydomonas smithii</name>
    <dbReference type="NCBI Taxonomy" id="3055"/>
    <lineage>
        <taxon>Eukaryota</taxon>
        <taxon>Viridiplantae</taxon>
        <taxon>Chlorophyta</taxon>
        <taxon>core chlorophytes</taxon>
        <taxon>Chlorophyceae</taxon>
        <taxon>CS clade</taxon>
        <taxon>Chlamydomonadales</taxon>
        <taxon>Chlamydomonadaceae</taxon>
        <taxon>Chlamydomonas</taxon>
    </lineage>
</organism>
<feature type="compositionally biased region" description="Low complexity" evidence="7">
    <location>
        <begin position="2515"/>
        <end position="2525"/>
    </location>
</feature>
<protein>
    <recommendedName>
        <fullName evidence="9">Guanylate cyclase domain-containing protein</fullName>
    </recommendedName>
</protein>
<dbReference type="Gramene" id="PNW85937">
    <property type="protein sequence ID" value="PNW85937"/>
    <property type="gene ID" value="CHLRE_03g199250v5"/>
</dbReference>
<comment type="subcellular location">
    <subcellularLocation>
        <location evidence="1">Membrane</location>
    </subcellularLocation>
</comment>
<feature type="region of interest" description="Disordered" evidence="7">
    <location>
        <begin position="404"/>
        <end position="423"/>
    </location>
</feature>
<dbReference type="GO" id="GO:0007168">
    <property type="term" value="P:receptor guanylyl cyclase signaling pathway"/>
    <property type="evidence" value="ECO:0000318"/>
    <property type="project" value="GO_Central"/>
</dbReference>
<dbReference type="GO" id="GO:0001653">
    <property type="term" value="F:peptide receptor activity"/>
    <property type="evidence" value="ECO:0000318"/>
    <property type="project" value="GO_Central"/>
</dbReference>
<feature type="domain" description="Guanylate cyclase" evidence="9">
    <location>
        <begin position="2611"/>
        <end position="2787"/>
    </location>
</feature>
<feature type="compositionally biased region" description="Gly residues" evidence="7">
    <location>
        <begin position="374"/>
        <end position="386"/>
    </location>
</feature>
<dbReference type="GeneID" id="5718958"/>
<feature type="compositionally biased region" description="Low complexity" evidence="7">
    <location>
        <begin position="1488"/>
        <end position="1514"/>
    </location>
</feature>
<feature type="compositionally biased region" description="Low complexity" evidence="7">
    <location>
        <begin position="534"/>
        <end position="547"/>
    </location>
</feature>
<dbReference type="GO" id="GO:0006182">
    <property type="term" value="P:cGMP biosynthetic process"/>
    <property type="evidence" value="ECO:0000318"/>
    <property type="project" value="GO_Central"/>
</dbReference>
<keyword evidence="2" id="KW-0812">Transmembrane</keyword>
<dbReference type="Gene3D" id="3.30.70.1230">
    <property type="entry name" value="Nucleotide cyclase"/>
    <property type="match status" value="1"/>
</dbReference>
<dbReference type="EMBL" id="CM008964">
    <property type="protein sequence ID" value="PNW85937.1"/>
    <property type="molecule type" value="Genomic_DNA"/>
</dbReference>
<evidence type="ECO:0000256" key="8">
    <source>
        <dbReference type="SAM" id="SignalP"/>
    </source>
</evidence>
<evidence type="ECO:0000313" key="11">
    <source>
        <dbReference type="Proteomes" id="UP000006906"/>
    </source>
</evidence>
<dbReference type="CDD" id="cd07302">
    <property type="entry name" value="CHD"/>
    <property type="match status" value="1"/>
</dbReference>
<dbReference type="Pfam" id="PF00211">
    <property type="entry name" value="Guanylate_cyc"/>
    <property type="match status" value="1"/>
</dbReference>
<dbReference type="OrthoDB" id="10682192at2759"/>
<feature type="region of interest" description="Disordered" evidence="7">
    <location>
        <begin position="1696"/>
        <end position="1721"/>
    </location>
</feature>
<keyword evidence="5" id="KW-0472">Membrane</keyword>
<feature type="compositionally biased region" description="Low complexity" evidence="7">
    <location>
        <begin position="1785"/>
        <end position="1797"/>
    </location>
</feature>
<dbReference type="RefSeq" id="XP_042926598.1">
    <property type="nucleotide sequence ID" value="XM_043061311.1"/>
</dbReference>
<evidence type="ECO:0000256" key="4">
    <source>
        <dbReference type="ARBA" id="ARBA00022989"/>
    </source>
</evidence>
<feature type="compositionally biased region" description="Low complexity" evidence="7">
    <location>
        <begin position="2215"/>
        <end position="2242"/>
    </location>
</feature>
<feature type="region of interest" description="Disordered" evidence="7">
    <location>
        <begin position="2188"/>
        <end position="2243"/>
    </location>
</feature>
<feature type="region of interest" description="Disordered" evidence="7">
    <location>
        <begin position="21"/>
        <end position="79"/>
    </location>
</feature>
<keyword evidence="8" id="KW-0732">Signal</keyword>
<feature type="region of interest" description="Disordered" evidence="7">
    <location>
        <begin position="244"/>
        <end position="269"/>
    </location>
</feature>
<feature type="compositionally biased region" description="Low complexity" evidence="7">
    <location>
        <begin position="1247"/>
        <end position="1264"/>
    </location>
</feature>
<feature type="region of interest" description="Disordered" evidence="7">
    <location>
        <begin position="493"/>
        <end position="512"/>
    </location>
</feature>
<dbReference type="GO" id="GO:0004383">
    <property type="term" value="F:guanylate cyclase activity"/>
    <property type="evidence" value="ECO:0000318"/>
    <property type="project" value="GO_Central"/>
</dbReference>
<sequence length="2840" mass="287572">MARLLAWLACCVWPREQAHNGENWRDKTSSHRQSTVNRRQDPGQLSASGVLPRPSAPLNHPSEPSASAAAQAYAEDTEAHKQRALRDQLLVEATTSIITVFDLDGGAVRHQNALSKEFFGERSQHAQHQQQQQQQLWASGAAGVTDASLPLLCDVEPALPPLESGLAPLLLQLFAYEPEKLQAMLDRLAEGPGRVWRGVLRVPSGLVAAEAAQQLLLPEYCDLAGGLSELMAAADIMDLTLVEEEGEGEQSRSGPGRRGPYAGQQQQQHGEELAAAVVSVAAIAAPVDATRWPQPPACAVAPAVSCPDRGSSVHDVQQAAGPAGPGPAAPDAQAQQQLGLPVSQQVASGGGGAGGAVSVASWWRRRSDDCIAEGGPGGGSGDGGGSNSRWRSQAQVVAAETVMQQTSGPLVQPQQQQPQLAPPASVFTQLQHLKPPAVNTAVAAVIASNASPAAGVGGGVALRAAVDQRTLSRELSHSQSYSYSYSHSRNGLLASYDDSAPQQPLQHRMPSRELQGSMRRAAPGGPHQQPPAGRPAATPPAGSSRPSFKSSADASGRLLPPSGSAVACGLLLPLPTQSDHSAVEVCSAALLASGVLPEGRPQMDMIAEQQAAVLLGATPGHPEPLVTLTPIDNDTSGHGGPLQASHRAIHYSLEQEWPWPQRTPVVGHRQQRQQHTGPAAAPPGAGAPPLRPVRTTVLPTLHPHAAADGSPASCFTTPRDWQWQQAGSYPVTPAGAVAGARQANHGGPVSCGFDPLDTAAGAGTTTTSAAAHVVTGGGAHQYNTLEDLLLNSGAGGALATSVLAVTLGRNLDVARSLSIHRLNLPASAIAAPRSGIMARRDLGAVAPPAANGMGGGVASAAAGGKMCIGLGPGVGSGAPLRQLSMMDCRPPGSSGLAAGPAIGPYRPLRPQRSSSSSTAAGVYGGRPQCFDRPPPADLQQQHQQPLLHASQRLLSRRSLCVVSAYGADARPTGGGTVASQSYVTVGGPPPPPVHLHDQQLQQHPHQHRVPTSWHSGLSPVGGGGSSTTRLLPRSGSLAPLSHTPAPHVPQPSRRAESAACLVRTFTAARQLQLQQQRQHPLPIDLNSALQVQWDGATAVAAASSPTATAAASNTHASAAMTGPLLSPTAAASPTPASAAAGVVVAQLAPDHQQHPAAVGSGRDVGGNFHTLTCEMLGDGTAELGGDEEEGGRTRAAGGLMTTTEDHGSLGLSLLTASGAAEKDRCYASDGTSDLATASSALCDSRTSRPAAPAAPAARSSMAAAGPQQQALESLQSQHTSASPLRPAALSDGWRPAVAAAAERAAGSSGAATVIAAASAALALARNSCSGIAGCGSSAEMRTLLLDSGGAAAGTDGTDGIGGGAAAAVPTASAEGGGSLTAARRLCRLADSPTKRPPAAAAAGFAGVVASTSEGSMQQHSPLLLKSSHSFPQPQQQPQPVGLQQPRQLSSPPDVRTQSQQQQQQHQTRQPQPSQPLMLPLPPLPPPVAQAWPAGELQPQLLTGQQQQQPYPAAARRPGVDSVSPVSGLERRRGLQRMASNKITGILPSGTRVCIADGVLLSDAAAAAGAAAARRGSTAASSVTTAADCCTQPGSNTASRTSAGGFSHISSLDGVSPLLRHDDSVLTDEAAAGERALQSRSLPATEYDGCSSQQRQPHPQQAQQLRPQERLPNHVTTAAAAAAAAVATTDALPSPFTSSLGVSSALAPAEQQQQQQPQQQRVMNMSDLRANRWRDGESPANRDVEIGATDANWHQRQQQKEQNARCGDTDGGEAARQAGALVCPPSSSSSSGMAAGGSRQQMAAGGSSGAFQVGASGWVAAGGSSRTTQQELSLTLRSGEAARHVLDTTGTSGGFSAAAAAAAAAFGVGSSAAYPPAAAPMPVSARSMNAGGDRATADSARKLQSGCDGSSNESPHVELGCNDGSTTAPAAAAAAAAGVTATQPGGSGGEAGGLRGSSAVVSSSAGATAACALGVIVDVPRGIPAANIAGASGVCGTVDSSTGDLLCTALTSAAAATTHTAANVVTVAGASNGGDFAVGAEIESPMHTSLLDTLGVMQNVTASGMTDTRVHDGPQPDADSGTKWGSGGICGGGGGGGLAFARGSLTLIPGHAGGSCSPAPAGTGAEGPMPECLLLSPFIGMPRPSGAGLALAGASCSGASPGSADSAAAAVAAGGQQDSAAATVGAWPSLQQQGSSSPWGSQPPVPPATISRGADSSGSLAAAGPPPSQQLARGAPRAAAAAGHRAERPVAPLLMRIGSSAGPVAATGGSVGLPALQPAAGAQQNYHQQQQQFRQRLAQQPSSQQQQQRLLQQALQQALNQRRQHRGHGLSSQQHASTSLPLPLAAFGSTSASAALLGVGAFGSTAGATAALGTAPPTYHRITATRCVDPGSGRECVVVVQDDVSAKVAVERHLALHFETEHRLLEQIFPKHILRALTDEAVMAQEEKERLVAALAAAQGADVHHMSMALATALSPRAGAGAGASGRRGGSLVSAGAAAAVAALRRMHQHYNNNNNMNISNGASMHGGEHSAHGGGSAVMAATAQGSPVASTPLPVLSASGLSARAASVSERLSAGLAGSARRHGSVSGGMWLRPAVREGCNALATFHPRVTLLFADVKGFTPMCRQVEPHTVMTMLNDLFSRFDSQLDKYGVRKVETIGDAYFVAGGLTFEDSLSEQADLQQAAADVGEEDGPIAAAAANLHARTHSNGLRRRVDGLEESRRHATQVIGFAKALLEAARQVPMPTSGEPVQIRVGVHTGPCVSGVVGSKMPRFCLFGAAVATAARMESSGEAGAVHVSETTYGLLPEGEQQSGEWVPRPGGVQVRDTPLQSFLWRPLRRA</sequence>
<feature type="region of interest" description="Disordered" evidence="7">
    <location>
        <begin position="895"/>
        <end position="942"/>
    </location>
</feature>
<feature type="chain" id="PRO_5014294335" description="Guanylate cyclase domain-containing protein" evidence="8">
    <location>
        <begin position="19"/>
        <end position="2840"/>
    </location>
</feature>
<accession>A0A2K3DZK2</accession>
<feature type="compositionally biased region" description="Low complexity" evidence="7">
    <location>
        <begin position="251"/>
        <end position="260"/>
    </location>
</feature>
<feature type="region of interest" description="Disordered" evidence="7">
    <location>
        <begin position="1581"/>
        <end position="1604"/>
    </location>
</feature>
<feature type="compositionally biased region" description="Low complexity" evidence="7">
    <location>
        <begin position="2281"/>
        <end position="2320"/>
    </location>
</feature>
<keyword evidence="4" id="KW-1133">Transmembrane helix</keyword>
<feature type="compositionally biased region" description="Low complexity" evidence="7">
    <location>
        <begin position="1652"/>
        <end position="1665"/>
    </location>
</feature>
<feature type="region of interest" description="Disordered" evidence="7">
    <location>
        <begin position="1008"/>
        <end position="1055"/>
    </location>
</feature>
<feature type="compositionally biased region" description="Polar residues" evidence="7">
    <location>
        <begin position="31"/>
        <end position="47"/>
    </location>
</feature>
<dbReference type="SMART" id="SM00044">
    <property type="entry name" value="CYCc"/>
    <property type="match status" value="1"/>
</dbReference>
<feature type="compositionally biased region" description="Low complexity" evidence="7">
    <location>
        <begin position="1710"/>
        <end position="1719"/>
    </location>
</feature>
<dbReference type="GO" id="GO:0035556">
    <property type="term" value="P:intracellular signal transduction"/>
    <property type="evidence" value="ECO:0007669"/>
    <property type="project" value="InterPro"/>
</dbReference>
<feature type="region of interest" description="Disordered" evidence="7">
    <location>
        <begin position="2281"/>
        <end position="2336"/>
    </location>
</feature>
<feature type="region of interest" description="Disordered" evidence="7">
    <location>
        <begin position="1239"/>
        <end position="1288"/>
    </location>
</feature>
<dbReference type="InterPro" id="IPR001054">
    <property type="entry name" value="A/G_cyclase"/>
</dbReference>
<dbReference type="RefSeq" id="XP_001693381.2">
    <property type="nucleotide sequence ID" value="XM_001693329.2"/>
</dbReference>
<dbReference type="GO" id="GO:0005886">
    <property type="term" value="C:plasma membrane"/>
    <property type="evidence" value="ECO:0000318"/>
    <property type="project" value="GO_Central"/>
</dbReference>
<feature type="compositionally biased region" description="Polar residues" evidence="7">
    <location>
        <begin position="1591"/>
        <end position="1604"/>
    </location>
</feature>
<evidence type="ECO:0000256" key="7">
    <source>
        <dbReference type="SAM" id="MobiDB-lite"/>
    </source>
</evidence>
<feature type="signal peptide" evidence="8">
    <location>
        <begin position="1"/>
        <end position="18"/>
    </location>
</feature>
<dbReference type="InterPro" id="IPR050401">
    <property type="entry name" value="Cyclic_nucleotide_synthase"/>
</dbReference>
<feature type="region of interest" description="Disordered" evidence="7">
    <location>
        <begin position="665"/>
        <end position="692"/>
    </location>
</feature>
<feature type="compositionally biased region" description="Low complexity" evidence="7">
    <location>
        <begin position="1455"/>
        <end position="1477"/>
    </location>
</feature>
<feature type="compositionally biased region" description="Low complexity" evidence="7">
    <location>
        <begin position="329"/>
        <end position="347"/>
    </location>
</feature>
<dbReference type="SUPFAM" id="SSF55073">
    <property type="entry name" value="Nucleotide cyclase"/>
    <property type="match status" value="1"/>
</dbReference>
<feature type="compositionally biased region" description="Low complexity" evidence="7">
    <location>
        <begin position="1431"/>
        <end position="1447"/>
    </location>
</feature>
<gene>
    <name evidence="10" type="ORF">CHLRE_03g199250v5</name>
</gene>
<feature type="region of interest" description="Disordered" evidence="7">
    <location>
        <begin position="304"/>
        <end position="356"/>
    </location>
</feature>
<evidence type="ECO:0000256" key="3">
    <source>
        <dbReference type="ARBA" id="ARBA00022741"/>
    </source>
</evidence>
<keyword evidence="6" id="KW-0456">Lyase</keyword>
<reference evidence="10 11" key="1">
    <citation type="journal article" date="2007" name="Science">
        <title>The Chlamydomonas genome reveals the evolution of key animal and plant functions.</title>
        <authorList>
            <person name="Merchant S.S."/>
            <person name="Prochnik S.E."/>
            <person name="Vallon O."/>
            <person name="Harris E.H."/>
            <person name="Karpowicz S.J."/>
            <person name="Witman G.B."/>
            <person name="Terry A."/>
            <person name="Salamov A."/>
            <person name="Fritz-Laylin L.K."/>
            <person name="Marechal-Drouard L."/>
            <person name="Marshall W.F."/>
            <person name="Qu L.H."/>
            <person name="Nelson D.R."/>
            <person name="Sanderfoot A.A."/>
            <person name="Spalding M.H."/>
            <person name="Kapitonov V.V."/>
            <person name="Ren Q."/>
            <person name="Ferris P."/>
            <person name="Lindquist E."/>
            <person name="Shapiro H."/>
            <person name="Lucas S.M."/>
            <person name="Grimwood J."/>
            <person name="Schmutz J."/>
            <person name="Cardol P."/>
            <person name="Cerutti H."/>
            <person name="Chanfreau G."/>
            <person name="Chen C.L."/>
            <person name="Cognat V."/>
            <person name="Croft M.T."/>
            <person name="Dent R."/>
            <person name="Dutcher S."/>
            <person name="Fernandez E."/>
            <person name="Fukuzawa H."/>
            <person name="Gonzalez-Ballester D."/>
            <person name="Gonzalez-Halphen D."/>
            <person name="Hallmann A."/>
            <person name="Hanikenne M."/>
            <person name="Hippler M."/>
            <person name="Inwood W."/>
            <person name="Jabbari K."/>
            <person name="Kalanon M."/>
            <person name="Kuras R."/>
            <person name="Lefebvre P.A."/>
            <person name="Lemaire S.D."/>
            <person name="Lobanov A.V."/>
            <person name="Lohr M."/>
            <person name="Manuell A."/>
            <person name="Meier I."/>
            <person name="Mets L."/>
            <person name="Mittag M."/>
            <person name="Mittelmeier T."/>
            <person name="Moroney J.V."/>
            <person name="Moseley J."/>
            <person name="Napoli C."/>
            <person name="Nedelcu A.M."/>
            <person name="Niyogi K."/>
            <person name="Novoselov S.V."/>
            <person name="Paulsen I.T."/>
            <person name="Pazour G."/>
            <person name="Purton S."/>
            <person name="Ral J.P."/>
            <person name="Riano-Pachon D.M."/>
            <person name="Riekhof W."/>
            <person name="Rymarquis L."/>
            <person name="Schroda M."/>
            <person name="Stern D."/>
            <person name="Umen J."/>
            <person name="Willows R."/>
            <person name="Wilson N."/>
            <person name="Zimmer S.L."/>
            <person name="Allmer J."/>
            <person name="Balk J."/>
            <person name="Bisova K."/>
            <person name="Chen C.J."/>
            <person name="Elias M."/>
            <person name="Gendler K."/>
            <person name="Hauser C."/>
            <person name="Lamb M.R."/>
            <person name="Ledford H."/>
            <person name="Long J.C."/>
            <person name="Minagawa J."/>
            <person name="Page M.D."/>
            <person name="Pan J."/>
            <person name="Pootakham W."/>
            <person name="Roje S."/>
            <person name="Rose A."/>
            <person name="Stahlberg E."/>
            <person name="Terauchi A.M."/>
            <person name="Yang P."/>
            <person name="Ball S."/>
            <person name="Bowler C."/>
            <person name="Dieckmann C.L."/>
            <person name="Gladyshev V.N."/>
            <person name="Green P."/>
            <person name="Jorgensen R."/>
            <person name="Mayfield S."/>
            <person name="Mueller-Roeber B."/>
            <person name="Rajamani S."/>
            <person name="Sayre R.T."/>
            <person name="Brokstein P."/>
            <person name="Dubchak I."/>
            <person name="Goodstein D."/>
            <person name="Hornick L."/>
            <person name="Huang Y.W."/>
            <person name="Jhaveri J."/>
            <person name="Luo Y."/>
            <person name="Martinez D."/>
            <person name="Ngau W.C."/>
            <person name="Otillar B."/>
            <person name="Poliakov A."/>
            <person name="Porter A."/>
            <person name="Szajkowski L."/>
            <person name="Werner G."/>
            <person name="Zhou K."/>
            <person name="Grigoriev I.V."/>
            <person name="Rokhsar D.S."/>
            <person name="Grossman A.R."/>
        </authorList>
    </citation>
    <scope>NUCLEOTIDE SEQUENCE [LARGE SCALE GENOMIC DNA]</scope>
    <source>
        <strain evidence="11">CC-503</strain>
        <strain evidence="10">CC-503 cw92 mt+</strain>
    </source>
</reference>
<evidence type="ECO:0000256" key="6">
    <source>
        <dbReference type="ARBA" id="ARBA00023239"/>
    </source>
</evidence>
<evidence type="ECO:0000313" key="10">
    <source>
        <dbReference type="EMBL" id="PNW85937.1"/>
    </source>
</evidence>
<dbReference type="KEGG" id="cre:CHLRE_03g199250v5"/>
<dbReference type="EMBL" id="CM008964">
    <property type="protein sequence ID" value="PNW85936.1"/>
    <property type="molecule type" value="Genomic_DNA"/>
</dbReference>
<feature type="region of interest" description="Disordered" evidence="7">
    <location>
        <begin position="1426"/>
        <end position="1534"/>
    </location>
</feature>
<feature type="region of interest" description="Disordered" evidence="7">
    <location>
        <begin position="1632"/>
        <end position="1665"/>
    </location>
</feature>
<dbReference type="Gramene" id="PNW85936">
    <property type="protein sequence ID" value="PNW85936"/>
    <property type="gene ID" value="CHLRE_03g199250v5"/>
</dbReference>
<evidence type="ECO:0000256" key="1">
    <source>
        <dbReference type="ARBA" id="ARBA00004370"/>
    </source>
</evidence>
<dbReference type="PANTHER" id="PTHR11920">
    <property type="entry name" value="GUANYLYL CYCLASE"/>
    <property type="match status" value="1"/>
</dbReference>
<dbReference type="PaxDb" id="3055-EDP03407"/>
<feature type="region of interest" description="Disordered" evidence="7">
    <location>
        <begin position="369"/>
        <end position="394"/>
    </location>
</feature>
<dbReference type="ExpressionAtlas" id="A0A2K3DZK2">
    <property type="expression patterns" value="baseline"/>
</dbReference>
<reference evidence="10" key="2">
    <citation type="submission" date="2017-07" db="EMBL/GenBank/DDBJ databases">
        <title>WGS assembly of Chlamydomonas reinhardtii.</title>
        <authorList>
            <consortium name="Chlamydomonas Annotation Team"/>
            <consortium name="JGI Annotation Team"/>
            <person name="Merchant S.S."/>
            <person name="Prochnik S.E."/>
            <person name="Vallon O."/>
            <person name="Harris E.H."/>
            <person name="Karpowicz S.J."/>
            <person name="Witman G.B."/>
            <person name="Terry A."/>
            <person name="Salamov A."/>
            <person name="Fritz-Laylin L.K."/>
            <person name="Marechal-Drouard L."/>
            <person name="Marshall W.F."/>
            <person name="Qu L.H."/>
            <person name="Nelson D.R."/>
            <person name="Sanderfoot A.A."/>
            <person name="Spalding M.H."/>
            <person name="Kapitonov V.V."/>
            <person name="Ren Q."/>
            <person name="Ferris P."/>
            <person name="Lindquist E."/>
            <person name="Shapiro H."/>
            <person name="Lucas S.M."/>
            <person name="Grimwood J."/>
            <person name="Schmutz J."/>
            <person name="Grigoriev I.V."/>
            <person name="Rokhsar D.S."/>
        </authorList>
    </citation>
    <scope>NUCLEOTIDE SEQUENCE</scope>
    <source>
        <strain evidence="10">CC-503 cw92 mt+</strain>
    </source>
</reference>
<keyword evidence="3" id="KW-0547">Nucleotide-binding</keyword>
<evidence type="ECO:0000256" key="5">
    <source>
        <dbReference type="ARBA" id="ARBA00023136"/>
    </source>
</evidence>
<feature type="compositionally biased region" description="Low complexity" evidence="7">
    <location>
        <begin position="62"/>
        <end position="74"/>
    </location>
</feature>
<dbReference type="InterPro" id="IPR029787">
    <property type="entry name" value="Nucleotide_cyclase"/>
</dbReference>
<feature type="compositionally biased region" description="Low complexity" evidence="7">
    <location>
        <begin position="2188"/>
        <end position="2199"/>
    </location>
</feature>
<feature type="compositionally biased region" description="Pro residues" evidence="7">
    <location>
        <begin position="1478"/>
        <end position="1487"/>
    </location>
</feature>
<name>A0A2K3DZK2_CHLRE</name>